<gene>
    <name evidence="3" type="ORF">GGQ72_001652</name>
</gene>
<accession>A0A7W6LH18</accession>
<keyword evidence="1" id="KW-0812">Transmembrane</keyword>
<keyword evidence="1" id="KW-0472">Membrane</keyword>
<proteinExistence type="predicted"/>
<dbReference type="EMBL" id="JACIEC010000001">
    <property type="protein sequence ID" value="MBB4143153.1"/>
    <property type="molecule type" value="Genomic_DNA"/>
</dbReference>
<comment type="caution">
    <text evidence="3">The sequence shown here is derived from an EMBL/GenBank/DDBJ whole genome shotgun (WGS) entry which is preliminary data.</text>
</comment>
<evidence type="ECO:0000256" key="1">
    <source>
        <dbReference type="SAM" id="Phobius"/>
    </source>
</evidence>
<keyword evidence="4" id="KW-1185">Reference proteome</keyword>
<name>A0A7W6LH18_9HYPH</name>
<feature type="transmembrane region" description="Helical" evidence="1">
    <location>
        <begin position="12"/>
        <end position="31"/>
    </location>
</feature>
<dbReference type="AlphaFoldDB" id="A0A7W6LH18"/>
<keyword evidence="1" id="KW-1133">Transmembrane helix</keyword>
<evidence type="ECO:0000259" key="2">
    <source>
        <dbReference type="Pfam" id="PF07331"/>
    </source>
</evidence>
<feature type="transmembrane region" description="Helical" evidence="1">
    <location>
        <begin position="43"/>
        <end position="61"/>
    </location>
</feature>
<feature type="domain" description="DUF1468" evidence="2">
    <location>
        <begin position="16"/>
        <end position="146"/>
    </location>
</feature>
<dbReference type="Proteomes" id="UP000519897">
    <property type="component" value="Unassembled WGS sequence"/>
</dbReference>
<evidence type="ECO:0000313" key="4">
    <source>
        <dbReference type="Proteomes" id="UP000519897"/>
    </source>
</evidence>
<dbReference type="RefSeq" id="WP_165132780.1">
    <property type="nucleotide sequence ID" value="NZ_CP049250.1"/>
</dbReference>
<feature type="transmembrane region" description="Helical" evidence="1">
    <location>
        <begin position="123"/>
        <end position="142"/>
    </location>
</feature>
<feature type="transmembrane region" description="Helical" evidence="1">
    <location>
        <begin position="81"/>
        <end position="111"/>
    </location>
</feature>
<evidence type="ECO:0000313" key="3">
    <source>
        <dbReference type="EMBL" id="MBB4143153.1"/>
    </source>
</evidence>
<sequence>MTLRIKSTKEFGSALLYGALGIAGFVIATDYGFGTAGRMGPGYFPRIISSLLILVALVSLLRSFRLDGEPVGPVNWKGLLLVTASVCLFGLLLTGAGLPVALTVLLLVSALASDHFALSVRSLAALVALVAVCTLVFVKGLGVPMPLTGSWLSLLFAS</sequence>
<organism evidence="3 4">
    <name type="scientific">Rhizobium rhizoryzae</name>
    <dbReference type="NCBI Taxonomy" id="451876"/>
    <lineage>
        <taxon>Bacteria</taxon>
        <taxon>Pseudomonadati</taxon>
        <taxon>Pseudomonadota</taxon>
        <taxon>Alphaproteobacteria</taxon>
        <taxon>Hyphomicrobiales</taxon>
        <taxon>Rhizobiaceae</taxon>
        <taxon>Rhizobium/Agrobacterium group</taxon>
        <taxon>Rhizobium</taxon>
    </lineage>
</organism>
<protein>
    <recommendedName>
        <fullName evidence="2">DUF1468 domain-containing protein</fullName>
    </recommendedName>
</protein>
<dbReference type="InterPro" id="IPR009936">
    <property type="entry name" value="DUF1468"/>
</dbReference>
<reference evidence="3 4" key="1">
    <citation type="submission" date="2020-08" db="EMBL/GenBank/DDBJ databases">
        <title>Genomic Encyclopedia of Type Strains, Phase IV (KMG-IV): sequencing the most valuable type-strain genomes for metagenomic binning, comparative biology and taxonomic classification.</title>
        <authorList>
            <person name="Goeker M."/>
        </authorList>
    </citation>
    <scope>NUCLEOTIDE SEQUENCE [LARGE SCALE GENOMIC DNA]</scope>
    <source>
        <strain evidence="3 4">DSM 29514</strain>
    </source>
</reference>
<dbReference type="Pfam" id="PF07331">
    <property type="entry name" value="TctB"/>
    <property type="match status" value="1"/>
</dbReference>